<sequence length="133" mass="15277">MRGPRQSILKTLEQSSSSIENRGQSILIENYTFNQDVTRIELAKIVVLHEYPLSIVDHIGFRRFCHALQPLFKVITSNTLKADIMKVYDAERSKVMKSLDKTTSHVAITTDMWTTTNQNKGYMSVITHFIDND</sequence>
<accession>A0A8B8M9D5</accession>
<name>A0A8B8M9D5_ABRPR</name>
<reference evidence="2" key="2">
    <citation type="submission" date="2025-08" db="UniProtKB">
        <authorList>
            <consortium name="RefSeq"/>
        </authorList>
    </citation>
    <scope>IDENTIFICATION</scope>
    <source>
        <tissue evidence="2">Young leaves</tissue>
    </source>
</reference>
<dbReference type="Proteomes" id="UP000694853">
    <property type="component" value="Unplaced"/>
</dbReference>
<organism evidence="1 2">
    <name type="scientific">Abrus precatorius</name>
    <name type="common">Indian licorice</name>
    <name type="synonym">Glycine abrus</name>
    <dbReference type="NCBI Taxonomy" id="3816"/>
    <lineage>
        <taxon>Eukaryota</taxon>
        <taxon>Viridiplantae</taxon>
        <taxon>Streptophyta</taxon>
        <taxon>Embryophyta</taxon>
        <taxon>Tracheophyta</taxon>
        <taxon>Spermatophyta</taxon>
        <taxon>Magnoliopsida</taxon>
        <taxon>eudicotyledons</taxon>
        <taxon>Gunneridae</taxon>
        <taxon>Pentapetalae</taxon>
        <taxon>rosids</taxon>
        <taxon>fabids</taxon>
        <taxon>Fabales</taxon>
        <taxon>Fabaceae</taxon>
        <taxon>Papilionoideae</taxon>
        <taxon>50 kb inversion clade</taxon>
        <taxon>NPAAA clade</taxon>
        <taxon>indigoferoid/millettioid clade</taxon>
        <taxon>Abreae</taxon>
        <taxon>Abrus</taxon>
    </lineage>
</organism>
<evidence type="ECO:0000313" key="2">
    <source>
        <dbReference type="RefSeq" id="XP_027364613.1"/>
    </source>
</evidence>
<dbReference type="PANTHER" id="PTHR46481:SF11">
    <property type="entry name" value="ZINC FINGER BED DOMAIN-CONTAINING PROTEIN RICESLEEPER 2-LIKE"/>
    <property type="match status" value="1"/>
</dbReference>
<dbReference type="OrthoDB" id="1742101at2759"/>
<dbReference type="PANTHER" id="PTHR46481">
    <property type="entry name" value="ZINC FINGER BED DOMAIN-CONTAINING PROTEIN 4"/>
    <property type="match status" value="1"/>
</dbReference>
<dbReference type="KEGG" id="aprc:113871715"/>
<proteinExistence type="predicted"/>
<reference evidence="1" key="1">
    <citation type="journal article" date="2019" name="Toxins">
        <title>Detection of Abrin-Like and Prepropulchellin-Like Toxin Genes and Transcripts Using Whole Genome Sequencing and Full-Length Transcript Sequencing of Abrus precatorius.</title>
        <authorList>
            <person name="Hovde B.T."/>
            <person name="Daligault H.E."/>
            <person name="Hanschen E.R."/>
            <person name="Kunde Y.A."/>
            <person name="Johnson M.B."/>
            <person name="Starkenburg S.R."/>
            <person name="Johnson S.L."/>
        </authorList>
    </citation>
    <scope>NUCLEOTIDE SEQUENCE [LARGE SCALE GENOMIC DNA]</scope>
</reference>
<dbReference type="RefSeq" id="XP_027364613.1">
    <property type="nucleotide sequence ID" value="XM_027508812.1"/>
</dbReference>
<dbReference type="AlphaFoldDB" id="A0A8B8M9D5"/>
<gene>
    <name evidence="2" type="primary">LOC113871715</name>
</gene>
<dbReference type="InterPro" id="IPR052035">
    <property type="entry name" value="ZnF_BED_domain_contain"/>
</dbReference>
<dbReference type="GeneID" id="113871715"/>
<evidence type="ECO:0000313" key="1">
    <source>
        <dbReference type="Proteomes" id="UP000694853"/>
    </source>
</evidence>
<protein>
    <submittedName>
        <fullName evidence="2">Zinc finger BED domain-containing protein DAYSLEEPER-like</fullName>
    </submittedName>
</protein>
<keyword evidence="1" id="KW-1185">Reference proteome</keyword>